<dbReference type="Gene3D" id="3.90.79.10">
    <property type="entry name" value="Nucleoside Triphosphate Pyrophosphohydrolase"/>
    <property type="match status" value="1"/>
</dbReference>
<keyword evidence="2" id="KW-0378">Hydrolase</keyword>
<comment type="cofactor">
    <cofactor evidence="1">
        <name>Mg(2+)</name>
        <dbReference type="ChEBI" id="CHEBI:18420"/>
    </cofactor>
</comment>
<dbReference type="AlphaFoldDB" id="A0A2M6WWK7"/>
<evidence type="ECO:0000259" key="3">
    <source>
        <dbReference type="PROSITE" id="PS51462"/>
    </source>
</evidence>
<dbReference type="PROSITE" id="PS51462">
    <property type="entry name" value="NUDIX"/>
    <property type="match status" value="1"/>
</dbReference>
<dbReference type="EMBL" id="PEZV01000036">
    <property type="protein sequence ID" value="PIT97096.1"/>
    <property type="molecule type" value="Genomic_DNA"/>
</dbReference>
<gene>
    <name evidence="4" type="ORF">COT77_03200</name>
</gene>
<evidence type="ECO:0000256" key="2">
    <source>
        <dbReference type="ARBA" id="ARBA00022801"/>
    </source>
</evidence>
<dbReference type="GO" id="GO:0016787">
    <property type="term" value="F:hydrolase activity"/>
    <property type="evidence" value="ECO:0007669"/>
    <property type="project" value="UniProtKB-KW"/>
</dbReference>
<dbReference type="InterPro" id="IPR015797">
    <property type="entry name" value="NUDIX_hydrolase-like_dom_sf"/>
</dbReference>
<comment type="caution">
    <text evidence="4">The sequence shown here is derived from an EMBL/GenBank/DDBJ whole genome shotgun (WGS) entry which is preliminary data.</text>
</comment>
<evidence type="ECO:0000313" key="5">
    <source>
        <dbReference type="Proteomes" id="UP000228596"/>
    </source>
</evidence>
<reference evidence="5" key="1">
    <citation type="submission" date="2017-09" db="EMBL/GenBank/DDBJ databases">
        <title>Depth-based differentiation of microbial function through sediment-hosted aquifers and enrichment of novel symbionts in the deep terrestrial subsurface.</title>
        <authorList>
            <person name="Probst A.J."/>
            <person name="Ladd B."/>
            <person name="Jarett J.K."/>
            <person name="Geller-Mcgrath D.E."/>
            <person name="Sieber C.M.K."/>
            <person name="Emerson J.B."/>
            <person name="Anantharaman K."/>
            <person name="Thomas B.C."/>
            <person name="Malmstrom R."/>
            <person name="Stieglmeier M."/>
            <person name="Klingl A."/>
            <person name="Woyke T."/>
            <person name="Ryan C.M."/>
            <person name="Banfield J.F."/>
        </authorList>
    </citation>
    <scope>NUCLEOTIDE SEQUENCE [LARGE SCALE GENOMIC DNA]</scope>
</reference>
<dbReference type="Proteomes" id="UP000228596">
    <property type="component" value="Unassembled WGS sequence"/>
</dbReference>
<evidence type="ECO:0000313" key="4">
    <source>
        <dbReference type="EMBL" id="PIT97096.1"/>
    </source>
</evidence>
<dbReference type="PANTHER" id="PTHR43046:SF14">
    <property type="entry name" value="MUTT_NUDIX FAMILY PROTEIN"/>
    <property type="match status" value="1"/>
</dbReference>
<dbReference type="PANTHER" id="PTHR43046">
    <property type="entry name" value="GDP-MANNOSE MANNOSYL HYDROLASE"/>
    <property type="match status" value="1"/>
</dbReference>
<protein>
    <recommendedName>
        <fullName evidence="3">Nudix hydrolase domain-containing protein</fullName>
    </recommendedName>
</protein>
<dbReference type="Pfam" id="PF00293">
    <property type="entry name" value="NUDIX"/>
    <property type="match status" value="1"/>
</dbReference>
<feature type="domain" description="Nudix hydrolase" evidence="3">
    <location>
        <begin position="26"/>
        <end position="168"/>
    </location>
</feature>
<dbReference type="SUPFAM" id="SSF55811">
    <property type="entry name" value="Nudix"/>
    <property type="match status" value="1"/>
</dbReference>
<proteinExistence type="predicted"/>
<dbReference type="InterPro" id="IPR000086">
    <property type="entry name" value="NUDIX_hydrolase_dom"/>
</dbReference>
<name>A0A2M6WWK7_9BACT</name>
<evidence type="ECO:0000256" key="1">
    <source>
        <dbReference type="ARBA" id="ARBA00001946"/>
    </source>
</evidence>
<accession>A0A2M6WWK7</accession>
<organism evidence="4 5">
    <name type="scientific">Candidatus Berkelbacteria bacterium CG10_big_fil_rev_8_21_14_0_10_41_12</name>
    <dbReference type="NCBI Taxonomy" id="1974513"/>
    <lineage>
        <taxon>Bacteria</taxon>
        <taxon>Candidatus Berkelbacteria</taxon>
    </lineage>
</organism>
<sequence>MSIINLALNNLQYSLSSSNVIIAEDKRFLSMNIKLFVATKAFVNYKGRILILRESSKYVDGANINKYDVAGGRIKPGQNFKTSLRREIKEETGLKVEIGKPFFVGEWRPVVKGEKWQIVGAFFECFVKSDQIKLSKDHDDFKWINPGEYKKYNLIENLRPAFQEFLGKDEQ</sequence>